<evidence type="ECO:0000313" key="10">
    <source>
        <dbReference type="EMBL" id="GAA6270086.1"/>
    </source>
</evidence>
<gene>
    <name evidence="10" type="ORF">F130042H8_31460</name>
</gene>
<dbReference type="EMBL" id="BAABXL010000001">
    <property type="protein sequence ID" value="GAA6270086.1"/>
    <property type="molecule type" value="Genomic_DNA"/>
</dbReference>
<comment type="subcellular location">
    <subcellularLocation>
        <location evidence="1">Cell membrane</location>
        <topology evidence="1">Multi-pass membrane protein</topology>
    </subcellularLocation>
</comment>
<evidence type="ECO:0000256" key="2">
    <source>
        <dbReference type="ARBA" id="ARBA00006683"/>
    </source>
</evidence>
<feature type="domain" description="Polysaccharide chain length determinant N-terminal" evidence="9">
    <location>
        <begin position="12"/>
        <end position="99"/>
    </location>
</feature>
<dbReference type="Pfam" id="PF02706">
    <property type="entry name" value="Wzz"/>
    <property type="match status" value="1"/>
</dbReference>
<sequence length="249" mass="27183">MEKRHEENDEIQIDLLELCCALKKKLWLILLGVIVGGLGAGFYSKMVLTPIYKSTAMVYVLSKETTLTSLADLQIGSQLTKDYSVLVTSRPVLEQVIENQGLNMSVEELKNKISIGNPTDTRVLSITISDTDPIRAQALAEEVAKTSSNYIGDIMEMVPPKIIEEGVPAVYPSSPNTKKNAIMGGLIAAILISGIICLKVIMNDTIKTEEDVEKYLGLTVLASVPDADENKNVEKKGTSRKKNSKKGEV</sequence>
<keyword evidence="5 8" id="KW-1133">Transmembrane helix</keyword>
<accession>A0ABQ0B1F2</accession>
<keyword evidence="4 8" id="KW-0812">Transmembrane</keyword>
<evidence type="ECO:0000256" key="1">
    <source>
        <dbReference type="ARBA" id="ARBA00004651"/>
    </source>
</evidence>
<dbReference type="InterPro" id="IPR050445">
    <property type="entry name" value="Bact_polysacc_biosynth/exp"/>
</dbReference>
<proteinExistence type="inferred from homology"/>
<name>A0ABQ0B1F2_9FIRM</name>
<keyword evidence="3" id="KW-1003">Cell membrane</keyword>
<dbReference type="InterPro" id="IPR003856">
    <property type="entry name" value="LPS_length_determ_N"/>
</dbReference>
<comment type="caution">
    <text evidence="10">The sequence shown here is derived from an EMBL/GenBank/DDBJ whole genome shotgun (WGS) entry which is preliminary data.</text>
</comment>
<evidence type="ECO:0000256" key="6">
    <source>
        <dbReference type="ARBA" id="ARBA00023136"/>
    </source>
</evidence>
<feature type="compositionally biased region" description="Basic residues" evidence="7">
    <location>
        <begin position="238"/>
        <end position="249"/>
    </location>
</feature>
<comment type="similarity">
    <text evidence="2">Belongs to the CpsC/CapA family.</text>
</comment>
<dbReference type="RefSeq" id="WP_176255408.1">
    <property type="nucleotide sequence ID" value="NZ_BAABXL010000001.1"/>
</dbReference>
<dbReference type="PANTHER" id="PTHR32309">
    <property type="entry name" value="TYROSINE-PROTEIN KINASE"/>
    <property type="match status" value="1"/>
</dbReference>
<dbReference type="PANTHER" id="PTHR32309:SF13">
    <property type="entry name" value="FERRIC ENTEROBACTIN TRANSPORT PROTEIN FEPE"/>
    <property type="match status" value="1"/>
</dbReference>
<evidence type="ECO:0000256" key="7">
    <source>
        <dbReference type="SAM" id="MobiDB-lite"/>
    </source>
</evidence>
<feature type="region of interest" description="Disordered" evidence="7">
    <location>
        <begin position="229"/>
        <end position="249"/>
    </location>
</feature>
<dbReference type="Proteomes" id="UP001600894">
    <property type="component" value="Unassembled WGS sequence"/>
</dbReference>
<organism evidence="10 11">
    <name type="scientific">Enterocloster alcoholdehydrogenati</name>
    <dbReference type="NCBI Taxonomy" id="2547410"/>
    <lineage>
        <taxon>Bacteria</taxon>
        <taxon>Bacillati</taxon>
        <taxon>Bacillota</taxon>
        <taxon>Clostridia</taxon>
        <taxon>Lachnospirales</taxon>
        <taxon>Lachnospiraceae</taxon>
        <taxon>Enterocloster</taxon>
    </lineage>
</organism>
<evidence type="ECO:0000256" key="8">
    <source>
        <dbReference type="SAM" id="Phobius"/>
    </source>
</evidence>
<keyword evidence="6 8" id="KW-0472">Membrane</keyword>
<evidence type="ECO:0000256" key="5">
    <source>
        <dbReference type="ARBA" id="ARBA00022989"/>
    </source>
</evidence>
<evidence type="ECO:0000259" key="9">
    <source>
        <dbReference type="Pfam" id="PF02706"/>
    </source>
</evidence>
<protein>
    <submittedName>
        <fullName evidence="10">Wzz/FepE/Etk N-terminal domain-containing protein</fullName>
    </submittedName>
</protein>
<feature type="transmembrane region" description="Helical" evidence="8">
    <location>
        <begin position="181"/>
        <end position="201"/>
    </location>
</feature>
<evidence type="ECO:0000313" key="11">
    <source>
        <dbReference type="Proteomes" id="UP001600894"/>
    </source>
</evidence>
<evidence type="ECO:0000256" key="3">
    <source>
        <dbReference type="ARBA" id="ARBA00022475"/>
    </source>
</evidence>
<keyword evidence="11" id="KW-1185">Reference proteome</keyword>
<feature type="transmembrane region" description="Helical" evidence="8">
    <location>
        <begin position="26"/>
        <end position="44"/>
    </location>
</feature>
<evidence type="ECO:0000256" key="4">
    <source>
        <dbReference type="ARBA" id="ARBA00022692"/>
    </source>
</evidence>
<reference evidence="10 11" key="1">
    <citation type="submission" date="2024-04" db="EMBL/GenBank/DDBJ databases">
        <title>Defined microbial consortia suppress multidrug-resistant proinflammatory Enterobacteriaceae via ecological control.</title>
        <authorList>
            <person name="Furuichi M."/>
            <person name="Kawaguchi T."/>
            <person name="Pust M."/>
            <person name="Yasuma K."/>
            <person name="Plichta D."/>
            <person name="Hasegawa N."/>
            <person name="Ohya T."/>
            <person name="Bhattarai S."/>
            <person name="Sasajima S."/>
            <person name="Aoto Y."/>
            <person name="Tuganbaev T."/>
            <person name="Yaginuma M."/>
            <person name="Ueda M."/>
            <person name="Okahashi N."/>
            <person name="Amafuji K."/>
            <person name="Kiridooshi Y."/>
            <person name="Sugita K."/>
            <person name="Strazar M."/>
            <person name="Skelly A."/>
            <person name="Suda W."/>
            <person name="Hattori M."/>
            <person name="Nakamoto N."/>
            <person name="Caballero S."/>
            <person name="Norman J."/>
            <person name="Olle B."/>
            <person name="Tanoue T."/>
            <person name="Arita M."/>
            <person name="Bucci V."/>
            <person name="Atarashi K."/>
            <person name="Xavier R."/>
            <person name="Honda K."/>
        </authorList>
    </citation>
    <scope>NUCLEOTIDE SEQUENCE [LARGE SCALE GENOMIC DNA]</scope>
    <source>
        <strain evidence="11">f13</strain>
    </source>
</reference>